<proteinExistence type="predicted"/>
<dbReference type="InterPro" id="IPR013216">
    <property type="entry name" value="Methyltransf_11"/>
</dbReference>
<reference evidence="4 5" key="1">
    <citation type="submission" date="2021-09" db="EMBL/GenBank/DDBJ databases">
        <title>Genomic insights and catalytic innovation underlie evolution of tropane alkaloids biosynthesis.</title>
        <authorList>
            <person name="Wang Y.-J."/>
            <person name="Tian T."/>
            <person name="Huang J.-P."/>
            <person name="Huang S.-X."/>
        </authorList>
    </citation>
    <scope>NUCLEOTIDE SEQUENCE [LARGE SCALE GENOMIC DNA]</scope>
    <source>
        <strain evidence="4">KIB-2018</strain>
        <tissue evidence="4">Leaf</tissue>
    </source>
</reference>
<dbReference type="EMBL" id="JAIWQS010000008">
    <property type="protein sequence ID" value="KAJ8899861.1"/>
    <property type="molecule type" value="Genomic_DNA"/>
</dbReference>
<organism evidence="4 5">
    <name type="scientific">Erythroxylum novogranatense</name>
    <dbReference type="NCBI Taxonomy" id="1862640"/>
    <lineage>
        <taxon>Eukaryota</taxon>
        <taxon>Viridiplantae</taxon>
        <taxon>Streptophyta</taxon>
        <taxon>Embryophyta</taxon>
        <taxon>Tracheophyta</taxon>
        <taxon>Spermatophyta</taxon>
        <taxon>Magnoliopsida</taxon>
        <taxon>eudicotyledons</taxon>
        <taxon>Gunneridae</taxon>
        <taxon>Pentapetalae</taxon>
        <taxon>rosids</taxon>
        <taxon>fabids</taxon>
        <taxon>Malpighiales</taxon>
        <taxon>Erythroxylaceae</taxon>
        <taxon>Erythroxylum</taxon>
    </lineage>
</organism>
<dbReference type="PANTHER" id="PTHR47291:SF1">
    <property type="entry name" value="PEPTIDE UPSTREAM PROTEIN"/>
    <property type="match status" value="1"/>
</dbReference>
<dbReference type="PANTHER" id="PTHR47291">
    <property type="entry name" value="PEPTIDE UPSTREAM PROTEIN"/>
    <property type="match status" value="1"/>
</dbReference>
<dbReference type="Gene3D" id="3.40.50.150">
    <property type="entry name" value="Vaccinia Virus protein VP39"/>
    <property type="match status" value="1"/>
</dbReference>
<sequence length="452" mass="50577">MVLKALRFQILSGSVARRLLLRSFMLASAISIFPLLQILSGSNPGLIDSMYYNECDSPHMGAALFANRLLMPIWSSFGGKEDVNLTAGVVRELMGMQMLDYDAKVLCVGEGSAGAVYAFQELGFANVCGVHRHPFFSLKNKKLVYELEYADNSFDLVVSRDLDKVSVPAILVLEIERILKPGGVGAMLVGFDDMNMNSLIRSATPVSSLLKDSNVIHVGHVQGFTLVVFKKRTVATGYFQQFHLPADCQSVVNNRAFVDYLEPLMDNKQIGYEETIAYLPHFTDMLSRKRLVYVDIGTGENLNSTSFWPFYPANQKSFNTYIVDHNTSALLSCVKKPGITFIYYPGLAGENANQNPEFEDDMFLEDEGFDFLAWFKETVRFSDFVVLKMKTGKVELKFLIDLFKSGTICFVDELFLNCSDGVDGKGLLEGDCMDLFKSLRSSGVFVHQWWGD</sequence>
<protein>
    <recommendedName>
        <fullName evidence="6">Methyltransferase type 11 domain-containing protein</fullName>
    </recommendedName>
</protein>
<feature type="domain" description="Methyltransferase type 11" evidence="2">
    <location>
        <begin position="144"/>
        <end position="184"/>
    </location>
</feature>
<accession>A0AAV8UGC0</accession>
<dbReference type="CDD" id="cd02440">
    <property type="entry name" value="AdoMet_MTases"/>
    <property type="match status" value="1"/>
</dbReference>
<keyword evidence="1" id="KW-0472">Membrane</keyword>
<gene>
    <name evidence="4" type="ORF">K2173_019564</name>
</gene>
<evidence type="ECO:0000259" key="3">
    <source>
        <dbReference type="Pfam" id="PF25276"/>
    </source>
</evidence>
<dbReference type="AlphaFoldDB" id="A0AAV8UGC0"/>
<keyword evidence="1" id="KW-1133">Transmembrane helix</keyword>
<name>A0AAV8UGC0_9ROSI</name>
<feature type="domain" description="DUF7870" evidence="3">
    <location>
        <begin position="367"/>
        <end position="450"/>
    </location>
</feature>
<keyword evidence="5" id="KW-1185">Reference proteome</keyword>
<dbReference type="Proteomes" id="UP001159364">
    <property type="component" value="Linkage Group LG08"/>
</dbReference>
<dbReference type="InterPro" id="IPR057192">
    <property type="entry name" value="DUF7870"/>
</dbReference>
<evidence type="ECO:0008006" key="6">
    <source>
        <dbReference type="Google" id="ProtNLM"/>
    </source>
</evidence>
<dbReference type="InterPro" id="IPR029063">
    <property type="entry name" value="SAM-dependent_MTases_sf"/>
</dbReference>
<keyword evidence="1" id="KW-0812">Transmembrane</keyword>
<evidence type="ECO:0000313" key="5">
    <source>
        <dbReference type="Proteomes" id="UP001159364"/>
    </source>
</evidence>
<dbReference type="GO" id="GO:0008757">
    <property type="term" value="F:S-adenosylmethionine-dependent methyltransferase activity"/>
    <property type="evidence" value="ECO:0007669"/>
    <property type="project" value="InterPro"/>
</dbReference>
<dbReference type="Pfam" id="PF25276">
    <property type="entry name" value="DUF7870"/>
    <property type="match status" value="1"/>
</dbReference>
<evidence type="ECO:0000259" key="2">
    <source>
        <dbReference type="Pfam" id="PF08241"/>
    </source>
</evidence>
<evidence type="ECO:0000256" key="1">
    <source>
        <dbReference type="SAM" id="Phobius"/>
    </source>
</evidence>
<dbReference type="SUPFAM" id="SSF53335">
    <property type="entry name" value="S-adenosyl-L-methionine-dependent methyltransferases"/>
    <property type="match status" value="1"/>
</dbReference>
<feature type="transmembrane region" description="Helical" evidence="1">
    <location>
        <begin position="20"/>
        <end position="39"/>
    </location>
</feature>
<comment type="caution">
    <text evidence="4">The sequence shown here is derived from an EMBL/GenBank/DDBJ whole genome shotgun (WGS) entry which is preliminary data.</text>
</comment>
<evidence type="ECO:0000313" key="4">
    <source>
        <dbReference type="EMBL" id="KAJ8899861.1"/>
    </source>
</evidence>
<dbReference type="Pfam" id="PF08241">
    <property type="entry name" value="Methyltransf_11"/>
    <property type="match status" value="1"/>
</dbReference>